<name>A0ABP3E875_9PSEU</name>
<evidence type="ECO:0000313" key="2">
    <source>
        <dbReference type="Proteomes" id="UP001500416"/>
    </source>
</evidence>
<comment type="caution">
    <text evidence="1">The sequence shown here is derived from an EMBL/GenBank/DDBJ whole genome shotgun (WGS) entry which is preliminary data.</text>
</comment>
<sequence length="156" mass="17045">MRYFEDFRVGEVHELGSRAFTAAEIRAFARVYDPQPRHIGGSGEPPIASGWQVAAAFMRLYVDSVVRSAAADVSPGIAELHWLRPVRPGDVLVGRATVLGTAPSLSRPDCGVVRQRGELLDESGRPVMTFVFYGLMRKRHYAPVAVGGAEPDTLRP</sequence>
<dbReference type="InterPro" id="IPR029069">
    <property type="entry name" value="HotDog_dom_sf"/>
</dbReference>
<keyword evidence="2" id="KW-1185">Reference proteome</keyword>
<protein>
    <submittedName>
        <fullName evidence="1">MaoC family dehydratase</fullName>
    </submittedName>
</protein>
<dbReference type="RefSeq" id="WP_343937453.1">
    <property type="nucleotide sequence ID" value="NZ_BAAABU010000020.1"/>
</dbReference>
<dbReference type="EMBL" id="BAAABU010000020">
    <property type="protein sequence ID" value="GAA0252523.1"/>
    <property type="molecule type" value="Genomic_DNA"/>
</dbReference>
<accession>A0ABP3E875</accession>
<dbReference type="Gene3D" id="3.10.129.10">
    <property type="entry name" value="Hotdog Thioesterase"/>
    <property type="match status" value="1"/>
</dbReference>
<dbReference type="SUPFAM" id="SSF54637">
    <property type="entry name" value="Thioesterase/thiol ester dehydrase-isomerase"/>
    <property type="match status" value="1"/>
</dbReference>
<dbReference type="Proteomes" id="UP001500416">
    <property type="component" value="Unassembled WGS sequence"/>
</dbReference>
<reference evidence="2" key="1">
    <citation type="journal article" date="2019" name="Int. J. Syst. Evol. Microbiol.">
        <title>The Global Catalogue of Microorganisms (GCM) 10K type strain sequencing project: providing services to taxonomists for standard genome sequencing and annotation.</title>
        <authorList>
            <consortium name="The Broad Institute Genomics Platform"/>
            <consortium name="The Broad Institute Genome Sequencing Center for Infectious Disease"/>
            <person name="Wu L."/>
            <person name="Ma J."/>
        </authorList>
    </citation>
    <scope>NUCLEOTIDE SEQUENCE [LARGE SCALE GENOMIC DNA]</scope>
    <source>
        <strain evidence="2">JCM 3380</strain>
    </source>
</reference>
<evidence type="ECO:0000313" key="1">
    <source>
        <dbReference type="EMBL" id="GAA0252523.1"/>
    </source>
</evidence>
<gene>
    <name evidence="1" type="ORF">GCM10010492_61350</name>
</gene>
<proteinExistence type="predicted"/>
<organism evidence="1 2">
    <name type="scientific">Saccharothrix mutabilis subsp. mutabilis</name>
    <dbReference type="NCBI Taxonomy" id="66855"/>
    <lineage>
        <taxon>Bacteria</taxon>
        <taxon>Bacillati</taxon>
        <taxon>Actinomycetota</taxon>
        <taxon>Actinomycetes</taxon>
        <taxon>Pseudonocardiales</taxon>
        <taxon>Pseudonocardiaceae</taxon>
        <taxon>Saccharothrix</taxon>
    </lineage>
</organism>